<evidence type="ECO:0000313" key="7">
    <source>
        <dbReference type="Proteomes" id="UP001383192"/>
    </source>
</evidence>
<evidence type="ECO:0000256" key="2">
    <source>
        <dbReference type="ARBA" id="ARBA00022771"/>
    </source>
</evidence>
<dbReference type="PROSITE" id="PS50865">
    <property type="entry name" value="ZF_MYND_2"/>
    <property type="match status" value="1"/>
</dbReference>
<evidence type="ECO:0000313" key="6">
    <source>
        <dbReference type="EMBL" id="KAK7024241.1"/>
    </source>
</evidence>
<sequence>MVLVSADDMASMASRSDPQLLKHIYEILAKDVPEESERFYNECFISCQALQNFAVYLIPKQRYQMIYTSFPRIGPRRTWGHIWRWAQELEKRATPLEDEDSGRPRGCLGDDWYGPVTASFLEVILSLLDFHPKSRIVEELRKCDGLPKFLVKALLGSMSLAVPLDTVGSIIFHSCYGAQFLEGDMFPAAVAAVLKTNRRIDFARAAVESFQRLQHRSLNDRTVRSVQAALLVIDTLYDGSSEDFVGMHLARWCSVCIVRLAKASPSFCQLDLLMRPPVAAASVLKYTFKLLAAIFRREGSVGWVYESLRAGLISAFGGLKPLLCAERSMACLASIESVGPAIVTLWEELLDALTPHLLCTQVLQLAKSALGKDLCIHDGFQPRWNQWTVIVSTTFEVYSEYKRLDNSWTLARVCANDKCDGAVLSNAQIGDKKIPSFKACKGCLQVTYCSRDCQRIDWKAAAGHRQVCETSRAALKKNSRYLIRMNVGFIRYLVQSILQRSHKDVEKLGARLQGNRVLVLDFGHGFGELKVLNEGDLKTDAYFFSEETPGDRPDSRSVVVVCPVQSLVVRMGINLVMAPSGD</sequence>
<keyword evidence="7" id="KW-1185">Reference proteome</keyword>
<name>A0AAW0BES4_9AGAR</name>
<dbReference type="Gene3D" id="6.10.140.2220">
    <property type="match status" value="1"/>
</dbReference>
<dbReference type="Proteomes" id="UP001383192">
    <property type="component" value="Unassembled WGS sequence"/>
</dbReference>
<gene>
    <name evidence="6" type="ORF">VNI00_016458</name>
</gene>
<keyword evidence="1" id="KW-0479">Metal-binding</keyword>
<reference evidence="6 7" key="1">
    <citation type="submission" date="2024-01" db="EMBL/GenBank/DDBJ databases">
        <title>A draft genome for a cacao thread blight-causing isolate of Paramarasmius palmivorus.</title>
        <authorList>
            <person name="Baruah I.K."/>
            <person name="Bukari Y."/>
            <person name="Amoako-Attah I."/>
            <person name="Meinhardt L.W."/>
            <person name="Bailey B.A."/>
            <person name="Cohen S.P."/>
        </authorList>
    </citation>
    <scope>NUCLEOTIDE SEQUENCE [LARGE SCALE GENOMIC DNA]</scope>
    <source>
        <strain evidence="6 7">GH-12</strain>
    </source>
</reference>
<dbReference type="Pfam" id="PF01753">
    <property type="entry name" value="zf-MYND"/>
    <property type="match status" value="1"/>
</dbReference>
<feature type="domain" description="MYND-type" evidence="5">
    <location>
        <begin position="411"/>
        <end position="468"/>
    </location>
</feature>
<dbReference type="SUPFAM" id="SSF144232">
    <property type="entry name" value="HIT/MYND zinc finger-like"/>
    <property type="match status" value="1"/>
</dbReference>
<evidence type="ECO:0000256" key="1">
    <source>
        <dbReference type="ARBA" id="ARBA00022723"/>
    </source>
</evidence>
<comment type="caution">
    <text evidence="6">The sequence shown here is derived from an EMBL/GenBank/DDBJ whole genome shotgun (WGS) entry which is preliminary data.</text>
</comment>
<evidence type="ECO:0000256" key="4">
    <source>
        <dbReference type="PROSITE-ProRule" id="PRU00134"/>
    </source>
</evidence>
<dbReference type="InterPro" id="IPR002893">
    <property type="entry name" value="Znf_MYND"/>
</dbReference>
<protein>
    <recommendedName>
        <fullName evidence="5">MYND-type domain-containing protein</fullName>
    </recommendedName>
</protein>
<keyword evidence="3" id="KW-0862">Zinc</keyword>
<dbReference type="GO" id="GO:0008270">
    <property type="term" value="F:zinc ion binding"/>
    <property type="evidence" value="ECO:0007669"/>
    <property type="project" value="UniProtKB-KW"/>
</dbReference>
<keyword evidence="2 4" id="KW-0863">Zinc-finger</keyword>
<evidence type="ECO:0000259" key="5">
    <source>
        <dbReference type="PROSITE" id="PS50865"/>
    </source>
</evidence>
<dbReference type="AlphaFoldDB" id="A0AAW0BES4"/>
<evidence type="ECO:0000256" key="3">
    <source>
        <dbReference type="ARBA" id="ARBA00022833"/>
    </source>
</evidence>
<accession>A0AAW0BES4</accession>
<proteinExistence type="predicted"/>
<dbReference type="EMBL" id="JAYKXP010000129">
    <property type="protein sequence ID" value="KAK7024241.1"/>
    <property type="molecule type" value="Genomic_DNA"/>
</dbReference>
<organism evidence="6 7">
    <name type="scientific">Paramarasmius palmivorus</name>
    <dbReference type="NCBI Taxonomy" id="297713"/>
    <lineage>
        <taxon>Eukaryota</taxon>
        <taxon>Fungi</taxon>
        <taxon>Dikarya</taxon>
        <taxon>Basidiomycota</taxon>
        <taxon>Agaricomycotina</taxon>
        <taxon>Agaricomycetes</taxon>
        <taxon>Agaricomycetidae</taxon>
        <taxon>Agaricales</taxon>
        <taxon>Marasmiineae</taxon>
        <taxon>Marasmiaceae</taxon>
        <taxon>Paramarasmius</taxon>
    </lineage>
</organism>